<evidence type="ECO:0000313" key="1">
    <source>
        <dbReference type="EMBL" id="KGK56372.1"/>
    </source>
</evidence>
<dbReference type="EMBL" id="JRQI01000088">
    <property type="protein sequence ID" value="KGK56372.1"/>
    <property type="molecule type" value="Genomic_DNA"/>
</dbReference>
<organism evidence="1 2">
    <name type="scientific">Xanthomonas cannabis pv. phaseoli</name>
    <dbReference type="NCBI Taxonomy" id="1885902"/>
    <lineage>
        <taxon>Bacteria</taxon>
        <taxon>Pseudomonadati</taxon>
        <taxon>Pseudomonadota</taxon>
        <taxon>Gammaproteobacteria</taxon>
        <taxon>Lysobacterales</taxon>
        <taxon>Lysobacteraceae</taxon>
        <taxon>Xanthomonas</taxon>
    </lineage>
</organism>
<gene>
    <name evidence="1" type="ORF">NC00_18540</name>
</gene>
<dbReference type="Proteomes" id="UP000029879">
    <property type="component" value="Unassembled WGS sequence"/>
</dbReference>
<sequence>MAGTGMTMKNGVLFVLAAMVLLIGMDAAAVTQIETPRMRRFGPAEGLPSRMVLALTQDRQGAPTRAMRGPASRPYI</sequence>
<evidence type="ECO:0008006" key="3">
    <source>
        <dbReference type="Google" id="ProtNLM"/>
    </source>
</evidence>
<dbReference type="AlphaFoldDB" id="A0AB34P3Z4"/>
<accession>A0AB34P3Z4</accession>
<comment type="caution">
    <text evidence="1">The sequence shown here is derived from an EMBL/GenBank/DDBJ whole genome shotgun (WGS) entry which is preliminary data.</text>
</comment>
<reference evidence="1 2" key="1">
    <citation type="submission" date="2014-10" db="EMBL/GenBank/DDBJ databases">
        <title>Genome sequence of a Xanthomonas strain that is pathogenic on beans.</title>
        <authorList>
            <person name="Aritua V."/>
            <person name="Sapp M."/>
            <person name="Harrison J."/>
            <person name="Smith J."/>
            <person name="Studholme D."/>
        </authorList>
    </citation>
    <scope>NUCLEOTIDE SEQUENCE [LARGE SCALE GENOMIC DNA]</scope>
    <source>
        <strain evidence="1 2">Nyagatare</strain>
    </source>
</reference>
<evidence type="ECO:0000313" key="2">
    <source>
        <dbReference type="Proteomes" id="UP000029879"/>
    </source>
</evidence>
<proteinExistence type="predicted"/>
<protein>
    <recommendedName>
        <fullName evidence="3">Secreted protein</fullName>
    </recommendedName>
</protein>
<name>A0AB34P3Z4_9XANT</name>